<gene>
    <name evidence="2" type="ORF">EG240_07840</name>
</gene>
<dbReference type="RefSeq" id="WP_125018841.1">
    <property type="nucleotide sequence ID" value="NZ_RQVQ01000014.1"/>
</dbReference>
<proteinExistence type="predicted"/>
<organism evidence="2 3">
    <name type="scientific">Paenimyroides tangerinum</name>
    <dbReference type="NCBI Taxonomy" id="2488728"/>
    <lineage>
        <taxon>Bacteria</taxon>
        <taxon>Pseudomonadati</taxon>
        <taxon>Bacteroidota</taxon>
        <taxon>Flavobacteriia</taxon>
        <taxon>Flavobacteriales</taxon>
        <taxon>Flavobacteriaceae</taxon>
        <taxon>Paenimyroides</taxon>
    </lineage>
</organism>
<sequence length="154" mass="18028">MKKNTLLSTFVISCFFSACAVDADTSYKVHFNEAEFKKQRMLWEEQNLKNYSYTYENAANHGKSRWDVQVKDGVVLNKNNSEDYTINEIFDVVEMMYEGALKQNSSDKYSVSIIVTYNKEFYFPEKIEYDTSYRENILGGNSYQISVENFVLNN</sequence>
<protein>
    <recommendedName>
        <fullName evidence="4">Lipoprotein</fullName>
    </recommendedName>
</protein>
<dbReference type="OrthoDB" id="1441211at2"/>
<keyword evidence="3" id="KW-1185">Reference proteome</keyword>
<evidence type="ECO:0000313" key="2">
    <source>
        <dbReference type="EMBL" id="RRJ90927.1"/>
    </source>
</evidence>
<reference evidence="2 3" key="1">
    <citation type="submission" date="2018-11" db="EMBL/GenBank/DDBJ databases">
        <title>Flavobacterium sp. nov., YIM 102701-2 draft genome.</title>
        <authorList>
            <person name="Li G."/>
            <person name="Jiang Y."/>
        </authorList>
    </citation>
    <scope>NUCLEOTIDE SEQUENCE [LARGE SCALE GENOMIC DNA]</scope>
    <source>
        <strain evidence="2 3">YIM 102701-2</strain>
    </source>
</reference>
<dbReference type="InterPro" id="IPR046172">
    <property type="entry name" value="DUF6174"/>
</dbReference>
<dbReference type="Pfam" id="PF19671">
    <property type="entry name" value="DUF6174"/>
    <property type="match status" value="1"/>
</dbReference>
<name>A0A3P3W9D1_9FLAO</name>
<dbReference type="EMBL" id="RQVQ01000014">
    <property type="protein sequence ID" value="RRJ90927.1"/>
    <property type="molecule type" value="Genomic_DNA"/>
</dbReference>
<dbReference type="Proteomes" id="UP000275719">
    <property type="component" value="Unassembled WGS sequence"/>
</dbReference>
<evidence type="ECO:0000313" key="3">
    <source>
        <dbReference type="Proteomes" id="UP000275719"/>
    </source>
</evidence>
<feature type="signal peptide" evidence="1">
    <location>
        <begin position="1"/>
        <end position="20"/>
    </location>
</feature>
<dbReference type="AlphaFoldDB" id="A0A3P3W9D1"/>
<accession>A0A3P3W9D1</accession>
<evidence type="ECO:0008006" key="4">
    <source>
        <dbReference type="Google" id="ProtNLM"/>
    </source>
</evidence>
<evidence type="ECO:0000256" key="1">
    <source>
        <dbReference type="SAM" id="SignalP"/>
    </source>
</evidence>
<comment type="caution">
    <text evidence="2">The sequence shown here is derived from an EMBL/GenBank/DDBJ whole genome shotgun (WGS) entry which is preliminary data.</text>
</comment>
<dbReference type="PROSITE" id="PS51257">
    <property type="entry name" value="PROKAR_LIPOPROTEIN"/>
    <property type="match status" value="1"/>
</dbReference>
<keyword evidence="1" id="KW-0732">Signal</keyword>
<feature type="chain" id="PRO_5018004004" description="Lipoprotein" evidence="1">
    <location>
        <begin position="21"/>
        <end position="154"/>
    </location>
</feature>